<dbReference type="EMBL" id="BGPR01146795">
    <property type="protein sequence ID" value="GBN78158.1"/>
    <property type="molecule type" value="Genomic_DNA"/>
</dbReference>
<protein>
    <submittedName>
        <fullName evidence="1">Uncharacterized protein</fullName>
    </submittedName>
</protein>
<keyword evidence="2" id="KW-1185">Reference proteome</keyword>
<reference evidence="1 2" key="1">
    <citation type="journal article" date="2019" name="Sci. Rep.">
        <title>Orb-weaving spider Araneus ventricosus genome elucidates the spidroin gene catalogue.</title>
        <authorList>
            <person name="Kono N."/>
            <person name="Nakamura H."/>
            <person name="Ohtoshi R."/>
            <person name="Moran D.A.P."/>
            <person name="Shinohara A."/>
            <person name="Yoshida Y."/>
            <person name="Fujiwara M."/>
            <person name="Mori M."/>
            <person name="Tomita M."/>
            <person name="Arakawa K."/>
        </authorList>
    </citation>
    <scope>NUCLEOTIDE SEQUENCE [LARGE SCALE GENOMIC DNA]</scope>
</reference>
<accession>A0A4Y2RR35</accession>
<gene>
    <name evidence="1" type="ORF">AVEN_149510_1</name>
</gene>
<evidence type="ECO:0000313" key="2">
    <source>
        <dbReference type="Proteomes" id="UP000499080"/>
    </source>
</evidence>
<evidence type="ECO:0000313" key="1">
    <source>
        <dbReference type="EMBL" id="GBN78158.1"/>
    </source>
</evidence>
<proteinExistence type="predicted"/>
<feature type="non-terminal residue" evidence="1">
    <location>
        <position position="1"/>
    </location>
</feature>
<organism evidence="1 2">
    <name type="scientific">Araneus ventricosus</name>
    <name type="common">Orbweaver spider</name>
    <name type="synonym">Epeira ventricosa</name>
    <dbReference type="NCBI Taxonomy" id="182803"/>
    <lineage>
        <taxon>Eukaryota</taxon>
        <taxon>Metazoa</taxon>
        <taxon>Ecdysozoa</taxon>
        <taxon>Arthropoda</taxon>
        <taxon>Chelicerata</taxon>
        <taxon>Arachnida</taxon>
        <taxon>Araneae</taxon>
        <taxon>Araneomorphae</taxon>
        <taxon>Entelegynae</taxon>
        <taxon>Araneoidea</taxon>
        <taxon>Araneidae</taxon>
        <taxon>Araneus</taxon>
    </lineage>
</organism>
<sequence length="70" mass="8012">VWPFREFSFPDKGVFQRGDYCVRLAMKCSLSEEKGSFREVTAVLAPLIELFPFRTKGVVQRGDCCVDMAF</sequence>
<dbReference type="Proteomes" id="UP000499080">
    <property type="component" value="Unassembled WGS sequence"/>
</dbReference>
<name>A0A4Y2RR35_ARAVE</name>
<comment type="caution">
    <text evidence="1">The sequence shown here is derived from an EMBL/GenBank/DDBJ whole genome shotgun (WGS) entry which is preliminary data.</text>
</comment>
<dbReference type="AlphaFoldDB" id="A0A4Y2RR35"/>